<evidence type="ECO:0000313" key="2">
    <source>
        <dbReference type="EMBL" id="MDA2806804.1"/>
    </source>
</evidence>
<dbReference type="RefSeq" id="WP_270679439.1">
    <property type="nucleotide sequence ID" value="NZ_JAQFWP010000041.1"/>
</dbReference>
<evidence type="ECO:0000256" key="1">
    <source>
        <dbReference type="SAM" id="MobiDB-lite"/>
    </source>
</evidence>
<sequence length="174" mass="18641">MLENQQWQETGAIPPDPVPAEGDAALIAGSDWELAGVVTDEYIGAEPPPPGISLVDALFKASPTDERSAELLKTCSFQAIGDDGRIWETSNEYNTRTALEDEGIVFPGFLGCTDTEGEPLKPDDTGAFVASFLVPEDAVDSLRFRVDVDTGLGKKESDPPAPEAAVFERPDEDD</sequence>
<protein>
    <recommendedName>
        <fullName evidence="4">DUF4352 domain-containing protein</fullName>
    </recommendedName>
</protein>
<organism evidence="2 3">
    <name type="scientific">Nocardiopsis suaedae</name>
    <dbReference type="NCBI Taxonomy" id="3018444"/>
    <lineage>
        <taxon>Bacteria</taxon>
        <taxon>Bacillati</taxon>
        <taxon>Actinomycetota</taxon>
        <taxon>Actinomycetes</taxon>
        <taxon>Streptosporangiales</taxon>
        <taxon>Nocardiopsidaceae</taxon>
        <taxon>Nocardiopsis</taxon>
    </lineage>
</organism>
<name>A0ABT4TQ36_9ACTN</name>
<feature type="region of interest" description="Disordered" evidence="1">
    <location>
        <begin position="150"/>
        <end position="174"/>
    </location>
</feature>
<dbReference type="EMBL" id="JAQFWP010000041">
    <property type="protein sequence ID" value="MDA2806804.1"/>
    <property type="molecule type" value="Genomic_DNA"/>
</dbReference>
<reference evidence="2" key="1">
    <citation type="submission" date="2023-01" db="EMBL/GenBank/DDBJ databases">
        <title>Draft genome sequence of Nocardiopsis sp. LSu2-4 isolated from halophytes.</title>
        <authorList>
            <person name="Duangmal K."/>
            <person name="Chantavorakit T."/>
        </authorList>
    </citation>
    <scope>NUCLEOTIDE SEQUENCE</scope>
    <source>
        <strain evidence="2">LSu2-4</strain>
    </source>
</reference>
<proteinExistence type="predicted"/>
<comment type="caution">
    <text evidence="2">The sequence shown here is derived from an EMBL/GenBank/DDBJ whole genome shotgun (WGS) entry which is preliminary data.</text>
</comment>
<accession>A0ABT4TQ36</accession>
<keyword evidence="3" id="KW-1185">Reference proteome</keyword>
<evidence type="ECO:0008006" key="4">
    <source>
        <dbReference type="Google" id="ProtNLM"/>
    </source>
</evidence>
<feature type="region of interest" description="Disordered" evidence="1">
    <location>
        <begin position="1"/>
        <end position="23"/>
    </location>
</feature>
<gene>
    <name evidence="2" type="ORF">O4U47_20015</name>
</gene>
<dbReference type="Proteomes" id="UP001165685">
    <property type="component" value="Unassembled WGS sequence"/>
</dbReference>
<evidence type="ECO:0000313" key="3">
    <source>
        <dbReference type="Proteomes" id="UP001165685"/>
    </source>
</evidence>